<dbReference type="EMBL" id="AP023086">
    <property type="protein sequence ID" value="BCD96400.1"/>
    <property type="molecule type" value="Genomic_DNA"/>
</dbReference>
<dbReference type="SUPFAM" id="SSF47384">
    <property type="entry name" value="Homodimeric domain of signal transducing histidine kinase"/>
    <property type="match status" value="1"/>
</dbReference>
<evidence type="ECO:0000256" key="5">
    <source>
        <dbReference type="ARBA" id="ARBA00022679"/>
    </source>
</evidence>
<dbReference type="CDD" id="cd00075">
    <property type="entry name" value="HATPase"/>
    <property type="match status" value="1"/>
</dbReference>
<dbReference type="InterPro" id="IPR036890">
    <property type="entry name" value="HATPase_C_sf"/>
</dbReference>
<dbReference type="InterPro" id="IPR004358">
    <property type="entry name" value="Sig_transdc_His_kin-like_C"/>
</dbReference>
<dbReference type="RefSeq" id="WP_236985902.1">
    <property type="nucleotide sequence ID" value="NZ_AP023086.1"/>
</dbReference>
<proteinExistence type="predicted"/>
<dbReference type="SUPFAM" id="SSF158472">
    <property type="entry name" value="HAMP domain-like"/>
    <property type="match status" value="1"/>
</dbReference>
<feature type="coiled-coil region" evidence="7">
    <location>
        <begin position="237"/>
        <end position="264"/>
    </location>
</feature>
<keyword evidence="8" id="KW-1133">Transmembrane helix</keyword>
<dbReference type="AlphaFoldDB" id="A0AAN1WF14"/>
<evidence type="ECO:0000256" key="8">
    <source>
        <dbReference type="SAM" id="Phobius"/>
    </source>
</evidence>
<dbReference type="SMART" id="SM00304">
    <property type="entry name" value="HAMP"/>
    <property type="match status" value="1"/>
</dbReference>
<evidence type="ECO:0000256" key="6">
    <source>
        <dbReference type="ARBA" id="ARBA00022777"/>
    </source>
</evidence>
<protein>
    <recommendedName>
        <fullName evidence="3">histidine kinase</fullName>
        <ecNumber evidence="3">2.7.13.3</ecNumber>
    </recommendedName>
</protein>
<reference evidence="11 12" key="1">
    <citation type="journal article" date="2022" name="IScience">
        <title>An ultrasensitive nanofiber-based assay for enzymatic hydrolysis and deep-sea microbial degradation of cellulose.</title>
        <authorList>
            <person name="Tsudome M."/>
            <person name="Tachioka M."/>
            <person name="Miyazaki M."/>
            <person name="Uchimura K."/>
            <person name="Tsuda M."/>
            <person name="Takaki Y."/>
            <person name="Deguchi S."/>
        </authorList>
    </citation>
    <scope>NUCLEOTIDE SEQUENCE [LARGE SCALE GENOMIC DNA]</scope>
    <source>
        <strain evidence="11 12">GE09</strain>
    </source>
</reference>
<dbReference type="GO" id="GO:0016020">
    <property type="term" value="C:membrane"/>
    <property type="evidence" value="ECO:0007669"/>
    <property type="project" value="UniProtKB-SubCell"/>
</dbReference>
<evidence type="ECO:0000313" key="12">
    <source>
        <dbReference type="Proteomes" id="UP001320119"/>
    </source>
</evidence>
<dbReference type="PANTHER" id="PTHR43065">
    <property type="entry name" value="SENSOR HISTIDINE KINASE"/>
    <property type="match status" value="1"/>
</dbReference>
<dbReference type="Pfam" id="PF00672">
    <property type="entry name" value="HAMP"/>
    <property type="match status" value="1"/>
</dbReference>
<dbReference type="PROSITE" id="PS50885">
    <property type="entry name" value="HAMP"/>
    <property type="match status" value="1"/>
</dbReference>
<comment type="subcellular location">
    <subcellularLocation>
        <location evidence="2">Membrane</location>
    </subcellularLocation>
</comment>
<evidence type="ECO:0000259" key="9">
    <source>
        <dbReference type="PROSITE" id="PS50109"/>
    </source>
</evidence>
<dbReference type="SMART" id="SM00387">
    <property type="entry name" value="HATPase_c"/>
    <property type="match status" value="1"/>
</dbReference>
<keyword evidence="12" id="KW-1185">Reference proteome</keyword>
<dbReference type="InterPro" id="IPR005467">
    <property type="entry name" value="His_kinase_dom"/>
</dbReference>
<dbReference type="Gene3D" id="6.10.340.10">
    <property type="match status" value="1"/>
</dbReference>
<dbReference type="KEGG" id="marq:MARGE09_P0600"/>
<name>A0AAN1WF14_9GAMM</name>
<keyword evidence="8" id="KW-0472">Membrane</keyword>
<dbReference type="Gene3D" id="1.10.287.130">
    <property type="match status" value="1"/>
</dbReference>
<dbReference type="InterPro" id="IPR036097">
    <property type="entry name" value="HisK_dim/P_sf"/>
</dbReference>
<organism evidence="11 12">
    <name type="scientific">Marinagarivorans cellulosilyticus</name>
    <dbReference type="NCBI Taxonomy" id="2721545"/>
    <lineage>
        <taxon>Bacteria</taxon>
        <taxon>Pseudomonadati</taxon>
        <taxon>Pseudomonadota</taxon>
        <taxon>Gammaproteobacteria</taxon>
        <taxon>Cellvibrionales</taxon>
        <taxon>Cellvibrionaceae</taxon>
        <taxon>Marinagarivorans</taxon>
    </lineage>
</organism>
<dbReference type="SUPFAM" id="SSF55874">
    <property type="entry name" value="ATPase domain of HSP90 chaperone/DNA topoisomerase II/histidine kinase"/>
    <property type="match status" value="1"/>
</dbReference>
<dbReference type="CDD" id="cd00082">
    <property type="entry name" value="HisKA"/>
    <property type="match status" value="1"/>
</dbReference>
<dbReference type="EC" id="2.7.13.3" evidence="3"/>
<dbReference type="InterPro" id="IPR003660">
    <property type="entry name" value="HAMP_dom"/>
</dbReference>
<keyword evidence="5" id="KW-0808">Transferase</keyword>
<feature type="domain" description="Histidine kinase" evidence="9">
    <location>
        <begin position="273"/>
        <end position="507"/>
    </location>
</feature>
<keyword evidence="6" id="KW-0418">Kinase</keyword>
<dbReference type="Proteomes" id="UP001320119">
    <property type="component" value="Chromosome"/>
</dbReference>
<dbReference type="CDD" id="cd06225">
    <property type="entry name" value="HAMP"/>
    <property type="match status" value="1"/>
</dbReference>
<gene>
    <name evidence="11" type="ORF">MARGE09_P0600</name>
</gene>
<keyword evidence="4" id="KW-0597">Phosphoprotein</keyword>
<evidence type="ECO:0000256" key="4">
    <source>
        <dbReference type="ARBA" id="ARBA00022553"/>
    </source>
</evidence>
<evidence type="ECO:0000256" key="3">
    <source>
        <dbReference type="ARBA" id="ARBA00012438"/>
    </source>
</evidence>
<accession>A0AAN1WF14</accession>
<evidence type="ECO:0000259" key="10">
    <source>
        <dbReference type="PROSITE" id="PS50885"/>
    </source>
</evidence>
<dbReference type="Gene3D" id="3.30.565.10">
    <property type="entry name" value="Histidine kinase-like ATPase, C-terminal domain"/>
    <property type="match status" value="1"/>
</dbReference>
<dbReference type="InterPro" id="IPR003661">
    <property type="entry name" value="HisK_dim/P_dom"/>
</dbReference>
<evidence type="ECO:0000313" key="11">
    <source>
        <dbReference type="EMBL" id="BCD96400.1"/>
    </source>
</evidence>
<feature type="domain" description="HAMP" evidence="10">
    <location>
        <begin position="172"/>
        <end position="224"/>
    </location>
</feature>
<evidence type="ECO:0000256" key="1">
    <source>
        <dbReference type="ARBA" id="ARBA00000085"/>
    </source>
</evidence>
<sequence length="517" mass="56782">MNFITRRLQYYLGIIVVISIALPALVTGIIVTRQNYERSVDFEARIRAQNYADVLQGGLSLALWNISPELAKPIMDSIQLDESVLAIYVSSSDGESFISYHRWPVEIIENERKKISIETPIFYQGQEIGRFTLHYGLKKSLSRAKEEAVTLIQMLLVQIFITFIALNLVLSQKVLKPLKKLSASAKGIASGDLRTKIPFTGEDEFGQLSNQLEAMRRALEKHVTLLELRVDQRTRDQQKLNDALQESVVQVQQAQKQLVQQEKLAALGGLVAGIAHELNTPVGNALTVATSLLSNTGAIKEKMTGGMTRSALDTYIGDVDEGARMIEHNLTRAAELVAGFKQTAIDQTTAKRREFSLHKLVSETVLTLTPNLRSKQFQITTDIPDNVVLDSYPGPLSQIVTNLVNNAVLHGFEGRDNGSIHIASEPCRINGKEGVKLSLRDDGKGIPADNQKKIFDPFFTTKLGKGGNGLGMHIVHNLVTGALGGDIELVSEVGVGTEFIISIPYVAPVLQHVDGTL</sequence>
<dbReference type="PRINTS" id="PR00344">
    <property type="entry name" value="BCTRLSENSOR"/>
</dbReference>
<feature type="transmembrane region" description="Helical" evidence="8">
    <location>
        <begin position="148"/>
        <end position="170"/>
    </location>
</feature>
<dbReference type="GO" id="GO:0000155">
    <property type="term" value="F:phosphorelay sensor kinase activity"/>
    <property type="evidence" value="ECO:0007669"/>
    <property type="project" value="InterPro"/>
</dbReference>
<keyword evidence="7" id="KW-0175">Coiled coil</keyword>
<dbReference type="PROSITE" id="PS50109">
    <property type="entry name" value="HIS_KIN"/>
    <property type="match status" value="1"/>
</dbReference>
<keyword evidence="8" id="KW-0812">Transmembrane</keyword>
<evidence type="ECO:0000256" key="7">
    <source>
        <dbReference type="SAM" id="Coils"/>
    </source>
</evidence>
<feature type="transmembrane region" description="Helical" evidence="8">
    <location>
        <begin position="12"/>
        <end position="31"/>
    </location>
</feature>
<dbReference type="Pfam" id="PF02518">
    <property type="entry name" value="HATPase_c"/>
    <property type="match status" value="1"/>
</dbReference>
<comment type="catalytic activity">
    <reaction evidence="1">
        <text>ATP + protein L-histidine = ADP + protein N-phospho-L-histidine.</text>
        <dbReference type="EC" id="2.7.13.3"/>
    </reaction>
</comment>
<evidence type="ECO:0000256" key="2">
    <source>
        <dbReference type="ARBA" id="ARBA00004370"/>
    </source>
</evidence>
<dbReference type="InterPro" id="IPR003594">
    <property type="entry name" value="HATPase_dom"/>
</dbReference>